<dbReference type="SUPFAM" id="SSF52047">
    <property type="entry name" value="RNI-like"/>
    <property type="match status" value="1"/>
</dbReference>
<evidence type="ECO:0008006" key="3">
    <source>
        <dbReference type="Google" id="ProtNLM"/>
    </source>
</evidence>
<gene>
    <name evidence="1" type="ORF">CONPUDRAFT_156137</name>
</gene>
<protein>
    <recommendedName>
        <fullName evidence="3">F-box domain-containing protein</fullName>
    </recommendedName>
</protein>
<reference evidence="2" key="1">
    <citation type="journal article" date="2012" name="Science">
        <title>The Paleozoic origin of enzymatic lignin decomposition reconstructed from 31 fungal genomes.</title>
        <authorList>
            <person name="Floudas D."/>
            <person name="Binder M."/>
            <person name="Riley R."/>
            <person name="Barry K."/>
            <person name="Blanchette R.A."/>
            <person name="Henrissat B."/>
            <person name="Martinez A.T."/>
            <person name="Otillar R."/>
            <person name="Spatafora J.W."/>
            <person name="Yadav J.S."/>
            <person name="Aerts A."/>
            <person name="Benoit I."/>
            <person name="Boyd A."/>
            <person name="Carlson A."/>
            <person name="Copeland A."/>
            <person name="Coutinho P.M."/>
            <person name="de Vries R.P."/>
            <person name="Ferreira P."/>
            <person name="Findley K."/>
            <person name="Foster B."/>
            <person name="Gaskell J."/>
            <person name="Glotzer D."/>
            <person name="Gorecki P."/>
            <person name="Heitman J."/>
            <person name="Hesse C."/>
            <person name="Hori C."/>
            <person name="Igarashi K."/>
            <person name="Jurgens J.A."/>
            <person name="Kallen N."/>
            <person name="Kersten P."/>
            <person name="Kohler A."/>
            <person name="Kuees U."/>
            <person name="Kumar T.K.A."/>
            <person name="Kuo A."/>
            <person name="LaButti K."/>
            <person name="Larrondo L.F."/>
            <person name="Lindquist E."/>
            <person name="Ling A."/>
            <person name="Lombard V."/>
            <person name="Lucas S."/>
            <person name="Lundell T."/>
            <person name="Martin R."/>
            <person name="McLaughlin D.J."/>
            <person name="Morgenstern I."/>
            <person name="Morin E."/>
            <person name="Murat C."/>
            <person name="Nagy L.G."/>
            <person name="Nolan M."/>
            <person name="Ohm R.A."/>
            <person name="Patyshakuliyeva A."/>
            <person name="Rokas A."/>
            <person name="Ruiz-Duenas F.J."/>
            <person name="Sabat G."/>
            <person name="Salamov A."/>
            <person name="Samejima M."/>
            <person name="Schmutz J."/>
            <person name="Slot J.C."/>
            <person name="St John F."/>
            <person name="Stenlid J."/>
            <person name="Sun H."/>
            <person name="Sun S."/>
            <person name="Syed K."/>
            <person name="Tsang A."/>
            <person name="Wiebenga A."/>
            <person name="Young D."/>
            <person name="Pisabarro A."/>
            <person name="Eastwood D.C."/>
            <person name="Martin F."/>
            <person name="Cullen D."/>
            <person name="Grigoriev I.V."/>
            <person name="Hibbett D.S."/>
        </authorList>
    </citation>
    <scope>NUCLEOTIDE SEQUENCE [LARGE SCALE GENOMIC DNA]</scope>
    <source>
        <strain evidence="2">RWD-64-598 SS2</strain>
    </source>
</reference>
<dbReference type="AlphaFoldDB" id="A0A5M3MGE6"/>
<keyword evidence="2" id="KW-1185">Reference proteome</keyword>
<dbReference type="InterPro" id="IPR032675">
    <property type="entry name" value="LRR_dom_sf"/>
</dbReference>
<comment type="caution">
    <text evidence="1">The sequence shown here is derived from an EMBL/GenBank/DDBJ whole genome shotgun (WGS) entry which is preliminary data.</text>
</comment>
<dbReference type="RefSeq" id="XP_007771212.1">
    <property type="nucleotide sequence ID" value="XM_007773022.1"/>
</dbReference>
<evidence type="ECO:0000313" key="2">
    <source>
        <dbReference type="Proteomes" id="UP000053558"/>
    </source>
</evidence>
<dbReference type="OrthoDB" id="3067012at2759"/>
<accession>A0A5M3MGE6</accession>
<proteinExistence type="predicted"/>
<evidence type="ECO:0000313" key="1">
    <source>
        <dbReference type="EMBL" id="EIW78127.1"/>
    </source>
</evidence>
<dbReference type="KEGG" id="cput:CONPUDRAFT_156137"/>
<name>A0A5M3MGE6_CONPW</name>
<dbReference type="Gene3D" id="3.80.10.10">
    <property type="entry name" value="Ribonuclease Inhibitor"/>
    <property type="match status" value="1"/>
</dbReference>
<dbReference type="GeneID" id="19203532"/>
<organism evidence="1 2">
    <name type="scientific">Coniophora puteana (strain RWD-64-598)</name>
    <name type="common">Brown rot fungus</name>
    <dbReference type="NCBI Taxonomy" id="741705"/>
    <lineage>
        <taxon>Eukaryota</taxon>
        <taxon>Fungi</taxon>
        <taxon>Dikarya</taxon>
        <taxon>Basidiomycota</taxon>
        <taxon>Agaricomycotina</taxon>
        <taxon>Agaricomycetes</taxon>
        <taxon>Agaricomycetidae</taxon>
        <taxon>Boletales</taxon>
        <taxon>Coniophorineae</taxon>
        <taxon>Coniophoraceae</taxon>
        <taxon>Coniophora</taxon>
    </lineage>
</organism>
<dbReference type="EMBL" id="JH711582">
    <property type="protein sequence ID" value="EIW78127.1"/>
    <property type="molecule type" value="Genomic_DNA"/>
</dbReference>
<dbReference type="Proteomes" id="UP000053558">
    <property type="component" value="Unassembled WGS sequence"/>
</dbReference>
<dbReference type="OMA" id="HLEELNC"/>
<sequence>MHDCLLVIEIFRVICEQLASSSTEHHAALSAVARTCRVFKEPALDALWAELDKLEPLIRCLPEALWRWELPDSPDRCLVIRRPLRASDWDLFRYYSNRVRVLTHEHASDRIAPNTLALLGFPNRTAPLFPNLHRVCWTDNRSEAYPFLDVVCGSHLKELSMNLPEIDTYSDADSMIARSFLHSIVGRCATLKSLEIREEDVNPDYEDAISEVVSSLPKLEVLNCGLLEYGAIAHLDQLESLRELSFTVSPKYSYQDLHHPFLFGRLSYLGLASADSLGIILPLLQYIPRLPPFFIFSALRST</sequence>